<dbReference type="Proteomes" id="UP000006552">
    <property type="component" value="Plasmid 2"/>
</dbReference>
<dbReference type="EMBL" id="CR555308">
    <property type="protein sequence ID" value="CAI10530.1"/>
    <property type="molecule type" value="Genomic_DNA"/>
</dbReference>
<keyword evidence="8" id="KW-0614">Plasmid</keyword>
<feature type="domain" description="Acyl-CoA dehydrogenase/oxidase C-terminal" evidence="6">
    <location>
        <begin position="180"/>
        <end position="309"/>
    </location>
</feature>
<dbReference type="Gene3D" id="1.10.540.10">
    <property type="entry name" value="Acyl-CoA dehydrogenase/oxidase, N-terminal domain"/>
    <property type="match status" value="1"/>
</dbReference>
<proteinExistence type="inferred from homology"/>
<dbReference type="GO" id="GO:0003995">
    <property type="term" value="F:acyl-CoA dehydrogenase activity"/>
    <property type="evidence" value="ECO:0007669"/>
    <property type="project" value="TreeGrafter"/>
</dbReference>
<dbReference type="RefSeq" id="WP_011255091.1">
    <property type="nucleotide sequence ID" value="NC_006824.1"/>
</dbReference>
<gene>
    <name evidence="8" type="ORF">p2A9</name>
</gene>
<keyword evidence="3" id="KW-0285">Flavoprotein</keyword>
<dbReference type="HOGENOM" id="CLU_018204_5_0_4"/>
<protein>
    <submittedName>
        <fullName evidence="8">Acyl-CoA dehydrogenase</fullName>
    </submittedName>
</protein>
<dbReference type="Pfam" id="PF00441">
    <property type="entry name" value="Acyl-CoA_dh_1"/>
    <property type="match status" value="1"/>
</dbReference>
<dbReference type="PANTHER" id="PTHR43884">
    <property type="entry name" value="ACYL-COA DEHYDROGENASE"/>
    <property type="match status" value="1"/>
</dbReference>
<dbReference type="Gene3D" id="1.20.140.10">
    <property type="entry name" value="Butyryl-CoA Dehydrogenase, subunit A, domain 3"/>
    <property type="match status" value="1"/>
</dbReference>
<dbReference type="GO" id="GO:0050660">
    <property type="term" value="F:flavin adenine dinucleotide binding"/>
    <property type="evidence" value="ECO:0007669"/>
    <property type="project" value="InterPro"/>
</dbReference>
<name>Q5NWN4_AROAE</name>
<dbReference type="OrthoDB" id="2450120at2"/>
<keyword evidence="9" id="KW-1185">Reference proteome</keyword>
<comment type="cofactor">
    <cofactor evidence="1">
        <name>FAD</name>
        <dbReference type="ChEBI" id="CHEBI:57692"/>
    </cofactor>
</comment>
<dbReference type="SUPFAM" id="SSF47203">
    <property type="entry name" value="Acyl-CoA dehydrogenase C-terminal domain-like"/>
    <property type="match status" value="1"/>
</dbReference>
<evidence type="ECO:0000256" key="4">
    <source>
        <dbReference type="ARBA" id="ARBA00022827"/>
    </source>
</evidence>
<dbReference type="eggNOG" id="COG1960">
    <property type="taxonomic scope" value="Bacteria"/>
</dbReference>
<evidence type="ECO:0000256" key="2">
    <source>
        <dbReference type="ARBA" id="ARBA00009347"/>
    </source>
</evidence>
<evidence type="ECO:0000256" key="3">
    <source>
        <dbReference type="ARBA" id="ARBA00022630"/>
    </source>
</evidence>
<dbReference type="KEGG" id="eba:p2A9"/>
<comment type="similarity">
    <text evidence="2">Belongs to the acyl-CoA dehydrogenase family.</text>
</comment>
<dbReference type="InterPro" id="IPR036250">
    <property type="entry name" value="AcylCo_DH-like_C"/>
</dbReference>
<evidence type="ECO:0000256" key="1">
    <source>
        <dbReference type="ARBA" id="ARBA00001974"/>
    </source>
</evidence>
<evidence type="ECO:0000256" key="5">
    <source>
        <dbReference type="ARBA" id="ARBA00023002"/>
    </source>
</evidence>
<evidence type="ECO:0000313" key="8">
    <source>
        <dbReference type="EMBL" id="CAI10530.1"/>
    </source>
</evidence>
<dbReference type="InterPro" id="IPR013786">
    <property type="entry name" value="AcylCoA_DH/ox_N"/>
</dbReference>
<dbReference type="InterPro" id="IPR009100">
    <property type="entry name" value="AcylCoA_DH/oxidase_NM_dom_sf"/>
</dbReference>
<dbReference type="SUPFAM" id="SSF56645">
    <property type="entry name" value="Acyl-CoA dehydrogenase NM domain-like"/>
    <property type="match status" value="1"/>
</dbReference>
<dbReference type="AlphaFoldDB" id="Q5NWN4"/>
<feature type="domain" description="Acyl-CoA dehydrogenase/oxidase N-terminal" evidence="7">
    <location>
        <begin position="1"/>
        <end position="85"/>
    </location>
</feature>
<evidence type="ECO:0000259" key="7">
    <source>
        <dbReference type="Pfam" id="PF02771"/>
    </source>
</evidence>
<dbReference type="InterPro" id="IPR037069">
    <property type="entry name" value="AcylCoA_DH/ox_N_sf"/>
</dbReference>
<dbReference type="InterPro" id="IPR009075">
    <property type="entry name" value="AcylCo_DH/oxidase_C"/>
</dbReference>
<evidence type="ECO:0000259" key="6">
    <source>
        <dbReference type="Pfam" id="PF00441"/>
    </source>
</evidence>
<geneLocation type="plasmid" evidence="9">
    <name>pAzo2</name>
</geneLocation>
<evidence type="ECO:0000313" key="9">
    <source>
        <dbReference type="Proteomes" id="UP000006552"/>
    </source>
</evidence>
<dbReference type="Pfam" id="PF02771">
    <property type="entry name" value="Acyl-CoA_dh_N"/>
    <property type="match status" value="1"/>
</dbReference>
<reference evidence="8 9" key="1">
    <citation type="journal article" date="2005" name="Arch. Microbiol.">
        <title>The genome sequence of an anaerobic aromatic-degrading denitrifying bacterium, strain EbN1.</title>
        <authorList>
            <person name="Rabus R."/>
            <person name="Kube M."/>
            <person name="Heider J."/>
            <person name="Beck A."/>
            <person name="Heitmann K."/>
            <person name="Widdel F."/>
            <person name="Reinhardt R."/>
        </authorList>
    </citation>
    <scope>NUCLEOTIDE SEQUENCE [LARGE SCALE GENOMIC DNA]</scope>
    <source>
        <strain evidence="8 9">EbN1</strain>
        <plasmid evidence="9">Plasmid pAzo2</plasmid>
    </source>
</reference>
<sequence length="327" mass="34389">MFVEAIEKILEDHCSPAEVRNVESGCGSPAPLWESVAEAGFLELLGSDEQGGGGLTLAELFPVIAAFGRHAMPLPFAQSIVARALLAPGGEVPAGMLTLGAGCRRIDGRIVCPMVPFGVVADYVLVDEGDSLLVLPCAAAQRTPTGVSRSLVATLSWAEATPHARLAAQGVHVQPFSAAIHAALISGALHRVLEMTLQYANDRSQFGKSIGKFQAIQHQISVMAENVAAASMAAEAAFQGEASQPALLPSGMAKARASEAAVQAAAIAHAVHGAIGVTEEYDLQLYTRRLHEWRMAHGSEDYWNLIVGRLALAHPHPTITDFVRLGG</sequence>
<accession>Q5NWN4</accession>
<dbReference type="PANTHER" id="PTHR43884:SF20">
    <property type="entry name" value="ACYL-COA DEHYDROGENASE FADE28"/>
    <property type="match status" value="1"/>
</dbReference>
<keyword evidence="4" id="KW-0274">FAD</keyword>
<keyword evidence="5" id="KW-0560">Oxidoreductase</keyword>
<organism evidence="8 9">
    <name type="scientific">Aromatoleum aromaticum (strain DSM 19018 / LMG 30748 / EbN1)</name>
    <name type="common">Azoarcus sp. (strain EbN1)</name>
    <dbReference type="NCBI Taxonomy" id="76114"/>
    <lineage>
        <taxon>Bacteria</taxon>
        <taxon>Pseudomonadati</taxon>
        <taxon>Pseudomonadota</taxon>
        <taxon>Betaproteobacteria</taxon>
        <taxon>Rhodocyclales</taxon>
        <taxon>Rhodocyclaceae</taxon>
        <taxon>Aromatoleum</taxon>
    </lineage>
</organism>